<dbReference type="AlphaFoldDB" id="A0A063YFB9"/>
<evidence type="ECO:0000313" key="2">
    <source>
        <dbReference type="Proteomes" id="UP000294882"/>
    </source>
</evidence>
<proteinExistence type="predicted"/>
<protein>
    <submittedName>
        <fullName evidence="1">Uncharacterized protein</fullName>
    </submittedName>
</protein>
<dbReference type="STRING" id="29559.NPL3_00370"/>
<dbReference type="RefSeq" id="WP_036440450.1">
    <property type="nucleotide sequence ID" value="NZ_JAQQZP010000011.1"/>
</dbReference>
<sequence length="253" mass="30410">MNYDIPIEHKIEVKGKKIKFLTKKDLEERKIRLLEDFKKKVAKNKDNYQKLMSYLKFVLELAYFEDGYIKLNWKKYSPQNDKKIRPDFFDRTIRSIDKHTKSEENDSKIKWTGELDWLEGFESYKSWGGYIPSSLWNHPIIVKRSLVYIIPSFAKNIYFYNEKYYVGGIGELVRTLEDYFSLKNMWAKATKRSDNLYFEYLKTVFEAVREFRNNYLKFAIRKVPGRQIHYESVDDRIVIDKQSGQIILLKNGI</sequence>
<organism evidence="1 2">
    <name type="scientific">Metamycoplasma hyosynoviae</name>
    <dbReference type="NCBI Taxonomy" id="29559"/>
    <lineage>
        <taxon>Bacteria</taxon>
        <taxon>Bacillati</taxon>
        <taxon>Mycoplasmatota</taxon>
        <taxon>Mycoplasmoidales</taxon>
        <taxon>Metamycoplasmataceae</taxon>
        <taxon>Metamycoplasma</taxon>
    </lineage>
</organism>
<evidence type="ECO:0000313" key="1">
    <source>
        <dbReference type="EMBL" id="TDU96827.1"/>
    </source>
</evidence>
<comment type="caution">
    <text evidence="1">The sequence shown here is derived from an EMBL/GenBank/DDBJ whole genome shotgun (WGS) entry which is preliminary data.</text>
</comment>
<reference evidence="1 2" key="1">
    <citation type="submission" date="2019-03" db="EMBL/GenBank/DDBJ databases">
        <title>Genomic Encyclopedia of Archaeal and Bacterial Type Strains, Phase II (KMG-II): from individual species to whole genera.</title>
        <authorList>
            <person name="Goeker M."/>
        </authorList>
    </citation>
    <scope>NUCLEOTIDE SEQUENCE [LARGE SCALE GENOMIC DNA]</scope>
    <source>
        <strain evidence="1 2">ATCC 25591</strain>
    </source>
</reference>
<gene>
    <name evidence="1" type="ORF">JN03_0504</name>
</gene>
<dbReference type="Proteomes" id="UP000294882">
    <property type="component" value="Unassembled WGS sequence"/>
</dbReference>
<dbReference type="EMBL" id="SOCH01000004">
    <property type="protein sequence ID" value="TDU96827.1"/>
    <property type="molecule type" value="Genomic_DNA"/>
</dbReference>
<name>A0A063YFB9_9BACT</name>
<accession>A0A063YFB9</accession>